<proteinExistence type="predicted"/>
<evidence type="ECO:0008006" key="3">
    <source>
        <dbReference type="Google" id="ProtNLM"/>
    </source>
</evidence>
<evidence type="ECO:0000313" key="1">
    <source>
        <dbReference type="EMBL" id="GII20716.1"/>
    </source>
</evidence>
<evidence type="ECO:0000313" key="2">
    <source>
        <dbReference type="Proteomes" id="UP000599074"/>
    </source>
</evidence>
<dbReference type="EMBL" id="BOON01000002">
    <property type="protein sequence ID" value="GII20716.1"/>
    <property type="molecule type" value="Genomic_DNA"/>
</dbReference>
<organism evidence="1 2">
    <name type="scientific">Planosporangium mesophilum</name>
    <dbReference type="NCBI Taxonomy" id="689768"/>
    <lineage>
        <taxon>Bacteria</taxon>
        <taxon>Bacillati</taxon>
        <taxon>Actinomycetota</taxon>
        <taxon>Actinomycetes</taxon>
        <taxon>Micromonosporales</taxon>
        <taxon>Micromonosporaceae</taxon>
        <taxon>Planosporangium</taxon>
    </lineage>
</organism>
<dbReference type="AlphaFoldDB" id="A0A8J3T7W6"/>
<dbReference type="Proteomes" id="UP000599074">
    <property type="component" value="Unassembled WGS sequence"/>
</dbReference>
<comment type="caution">
    <text evidence="1">The sequence shown here is derived from an EMBL/GenBank/DDBJ whole genome shotgun (WGS) entry which is preliminary data.</text>
</comment>
<protein>
    <recommendedName>
        <fullName evidence="3">PH domain-containing protein</fullName>
    </recommendedName>
</protein>
<accession>A0A8J3T7W6</accession>
<name>A0A8J3T7W6_9ACTN</name>
<keyword evidence="2" id="KW-1185">Reference proteome</keyword>
<reference evidence="1" key="1">
    <citation type="submission" date="2021-01" db="EMBL/GenBank/DDBJ databases">
        <title>Whole genome shotgun sequence of Planosporangium mesophilum NBRC 109066.</title>
        <authorList>
            <person name="Komaki H."/>
            <person name="Tamura T."/>
        </authorList>
    </citation>
    <scope>NUCLEOTIDE SEQUENCE</scope>
    <source>
        <strain evidence="1">NBRC 109066</strain>
    </source>
</reference>
<gene>
    <name evidence="1" type="ORF">Pme01_03130</name>
</gene>
<sequence length="139" mass="14723">MTVPITVLVCTAFWLITDLPLPGLIGGLMAAQAGLLGSRRQVRITVSPAGLDLRLPKYGELRVPWGVIGAVRFRGWGPFTRMRVIPTDRADGDPAKSAYLKGRGAEPVVVPIGTLVPGRAALTAALARHLPPDAAAQLR</sequence>